<protein>
    <submittedName>
        <fullName evidence="2">RidA family protein</fullName>
    </submittedName>
</protein>
<dbReference type="InterPro" id="IPR013813">
    <property type="entry name" value="Endoribo_LPSP/chorism_mut-like"/>
</dbReference>
<dbReference type="EMBL" id="JBHRYQ010000001">
    <property type="protein sequence ID" value="MFC3812505.1"/>
    <property type="molecule type" value="Genomic_DNA"/>
</dbReference>
<dbReference type="CDD" id="cd02199">
    <property type="entry name" value="YjgF_YER057c_UK114_like_1"/>
    <property type="match status" value="1"/>
</dbReference>
<dbReference type="Gene3D" id="3.30.1330.40">
    <property type="entry name" value="RutC-like"/>
    <property type="match status" value="1"/>
</dbReference>
<dbReference type="PANTHER" id="PTHR43760">
    <property type="entry name" value="ENDORIBONUCLEASE-RELATED"/>
    <property type="match status" value="1"/>
</dbReference>
<keyword evidence="3" id="KW-1185">Reference proteome</keyword>
<dbReference type="Pfam" id="PF14588">
    <property type="entry name" value="YjgF_endoribonc"/>
    <property type="match status" value="1"/>
</dbReference>
<evidence type="ECO:0000313" key="2">
    <source>
        <dbReference type="EMBL" id="MFC3812505.1"/>
    </source>
</evidence>
<name>A0ABV7YZU7_9BACT</name>
<comment type="caution">
    <text evidence="2">The sequence shown here is derived from an EMBL/GenBank/DDBJ whole genome shotgun (WGS) entry which is preliminary data.</text>
</comment>
<dbReference type="RefSeq" id="WP_379839386.1">
    <property type="nucleotide sequence ID" value="NZ_JBHRYQ010000001.1"/>
</dbReference>
<dbReference type="InterPro" id="IPR035959">
    <property type="entry name" value="RutC-like_sf"/>
</dbReference>
<reference evidence="3" key="1">
    <citation type="journal article" date="2019" name="Int. J. Syst. Evol. Microbiol.">
        <title>The Global Catalogue of Microorganisms (GCM) 10K type strain sequencing project: providing services to taxonomists for standard genome sequencing and annotation.</title>
        <authorList>
            <consortium name="The Broad Institute Genomics Platform"/>
            <consortium name="The Broad Institute Genome Sequencing Center for Infectious Disease"/>
            <person name="Wu L."/>
            <person name="Ma J."/>
        </authorList>
    </citation>
    <scope>NUCLEOTIDE SEQUENCE [LARGE SCALE GENOMIC DNA]</scope>
    <source>
        <strain evidence="3">CECT 7956</strain>
    </source>
</reference>
<proteinExistence type="predicted"/>
<organism evidence="2 3">
    <name type="scientific">Lacihabitans lacunae</name>
    <dbReference type="NCBI Taxonomy" id="1028214"/>
    <lineage>
        <taxon>Bacteria</taxon>
        <taxon>Pseudomonadati</taxon>
        <taxon>Bacteroidota</taxon>
        <taxon>Cytophagia</taxon>
        <taxon>Cytophagales</taxon>
        <taxon>Leadbetterellaceae</taxon>
        <taxon>Lacihabitans</taxon>
    </lineage>
</organism>
<evidence type="ECO:0000313" key="3">
    <source>
        <dbReference type="Proteomes" id="UP001595616"/>
    </source>
</evidence>
<sequence length="172" mass="18693">MKYFFSLFLVFGLLQISLGQQVEQKLKELKIELPTVSKPIANYVTANRVGNLIYLSGKGPQNADGSYIKGKLGKDMSIEEGQKAARITGIMLLAALKSEIGDLDKVKSIVKVLGMVNCTPDFESQPMVINGFSNLMVEVFGEKGKHARSAVGVAALPFGMPVEIEMIVEVMP</sequence>
<gene>
    <name evidence="2" type="ORF">ACFOOI_17730</name>
</gene>
<dbReference type="Proteomes" id="UP001595616">
    <property type="component" value="Unassembled WGS sequence"/>
</dbReference>
<dbReference type="PANTHER" id="PTHR43760:SF1">
    <property type="entry name" value="ENDORIBONUCLEASE L-PSP_CHORISMATE MUTASE-LIKE DOMAIN-CONTAINING PROTEIN"/>
    <property type="match status" value="1"/>
</dbReference>
<dbReference type="SUPFAM" id="SSF55298">
    <property type="entry name" value="YjgF-like"/>
    <property type="match status" value="1"/>
</dbReference>
<feature type="domain" description="Endoribonuclease L-PSP/chorismate mutase-like" evidence="1">
    <location>
        <begin position="25"/>
        <end position="157"/>
    </location>
</feature>
<evidence type="ECO:0000259" key="1">
    <source>
        <dbReference type="Pfam" id="PF14588"/>
    </source>
</evidence>
<accession>A0ABV7YZU7</accession>